<evidence type="ECO:0000313" key="3">
    <source>
        <dbReference type="Proteomes" id="UP000270299"/>
    </source>
</evidence>
<dbReference type="RefSeq" id="WP_121673962.1">
    <property type="nucleotide sequence ID" value="NZ_BMXM01000014.1"/>
</dbReference>
<reference evidence="2 3" key="1">
    <citation type="submission" date="2018-10" db="EMBL/GenBank/DDBJ databases">
        <authorList>
            <person name="Li J."/>
        </authorList>
    </citation>
    <scope>NUCLEOTIDE SEQUENCE [LARGE SCALE GENOMIC DNA]</scope>
    <source>
        <strain evidence="2 3">CCTCC AB209002</strain>
    </source>
</reference>
<keyword evidence="3" id="KW-1185">Reference proteome</keyword>
<comment type="caution">
    <text evidence="2">The sequence shown here is derived from an EMBL/GenBank/DDBJ whole genome shotgun (WGS) entry which is preliminary data.</text>
</comment>
<feature type="transmembrane region" description="Helical" evidence="1">
    <location>
        <begin position="136"/>
        <end position="154"/>
    </location>
</feature>
<dbReference type="OrthoDB" id="3732080at2"/>
<dbReference type="InterPro" id="IPR025058">
    <property type="entry name" value="DUF3995"/>
</dbReference>
<keyword evidence="1" id="KW-0472">Membrane</keyword>
<dbReference type="Pfam" id="PF13160">
    <property type="entry name" value="DUF3995"/>
    <property type="match status" value="1"/>
</dbReference>
<feature type="transmembrane region" description="Helical" evidence="1">
    <location>
        <begin position="59"/>
        <end position="80"/>
    </location>
</feature>
<proteinExistence type="predicted"/>
<name>A0A3L6ZJW7_9MICO</name>
<organism evidence="2 3">
    <name type="scientific">Mycetocola manganoxydans</name>
    <dbReference type="NCBI Taxonomy" id="699879"/>
    <lineage>
        <taxon>Bacteria</taxon>
        <taxon>Bacillati</taxon>
        <taxon>Actinomycetota</taxon>
        <taxon>Actinomycetes</taxon>
        <taxon>Micrococcales</taxon>
        <taxon>Microbacteriaceae</taxon>
        <taxon>Mycetocola</taxon>
    </lineage>
</organism>
<accession>A0A3L6ZJW7</accession>
<evidence type="ECO:0000256" key="1">
    <source>
        <dbReference type="SAM" id="Phobius"/>
    </source>
</evidence>
<gene>
    <name evidence="2" type="ORF">D9V29_14080</name>
</gene>
<dbReference type="Proteomes" id="UP000270299">
    <property type="component" value="Unassembled WGS sequence"/>
</dbReference>
<evidence type="ECO:0000313" key="2">
    <source>
        <dbReference type="EMBL" id="RLP68279.1"/>
    </source>
</evidence>
<protein>
    <submittedName>
        <fullName evidence="2">DUF3995 domain-containing protein</fullName>
    </submittedName>
</protein>
<dbReference type="EMBL" id="RCUV01000022">
    <property type="protein sequence ID" value="RLP68279.1"/>
    <property type="molecule type" value="Genomic_DNA"/>
</dbReference>
<keyword evidence="1" id="KW-0812">Transmembrane</keyword>
<keyword evidence="1" id="KW-1133">Transmembrane helix</keyword>
<feature type="transmembrane region" description="Helical" evidence="1">
    <location>
        <begin position="92"/>
        <end position="116"/>
    </location>
</feature>
<sequence>MSPSKQFRAAHVLVWTAGVVGILHAAASLYWAVGGQWLAATAGQWALDLSVEAPVATKVGLGFIALLKFLAAIIPVAVAYGRVPGARFWRSISWVGGILLIAYGGLNTILGAVVLAGLITPDGGYDRAALMGHALLWNPLFFIWGAALILSLWFSRHDRRRSRV</sequence>
<dbReference type="AlphaFoldDB" id="A0A3L6ZJW7"/>
<feature type="transmembrane region" description="Helical" evidence="1">
    <location>
        <begin position="12"/>
        <end position="39"/>
    </location>
</feature>